<dbReference type="Proteomes" id="UP000831151">
    <property type="component" value="Chromosome"/>
</dbReference>
<feature type="transmembrane region" description="Helical" evidence="6">
    <location>
        <begin position="337"/>
        <end position="358"/>
    </location>
</feature>
<comment type="subcellular location">
    <subcellularLocation>
        <location evidence="1">Membrane</location>
        <topology evidence="1">Multi-pass membrane protein</topology>
    </subcellularLocation>
</comment>
<dbReference type="GO" id="GO:0005886">
    <property type="term" value="C:plasma membrane"/>
    <property type="evidence" value="ECO:0007669"/>
    <property type="project" value="TreeGrafter"/>
</dbReference>
<dbReference type="RefSeq" id="WP_249242132.1">
    <property type="nucleotide sequence ID" value="NZ_CP096649.1"/>
</dbReference>
<dbReference type="InterPro" id="IPR011923">
    <property type="entry name" value="RodA/MrdB"/>
</dbReference>
<keyword evidence="8" id="KW-1185">Reference proteome</keyword>
<dbReference type="GO" id="GO:0015648">
    <property type="term" value="F:lipid-linked peptidoglycan transporter activity"/>
    <property type="evidence" value="ECO:0007669"/>
    <property type="project" value="TreeGrafter"/>
</dbReference>
<feature type="transmembrane region" description="Helical" evidence="6">
    <location>
        <begin position="183"/>
        <end position="202"/>
    </location>
</feature>
<keyword evidence="3" id="KW-0133">Cell shape</keyword>
<feature type="transmembrane region" description="Helical" evidence="6">
    <location>
        <begin position="263"/>
        <end position="287"/>
    </location>
</feature>
<dbReference type="KEGG" id="fms:M1R53_04550"/>
<evidence type="ECO:0000256" key="4">
    <source>
        <dbReference type="ARBA" id="ARBA00022989"/>
    </source>
</evidence>
<dbReference type="GO" id="GO:0032153">
    <property type="term" value="C:cell division site"/>
    <property type="evidence" value="ECO:0007669"/>
    <property type="project" value="TreeGrafter"/>
</dbReference>
<gene>
    <name evidence="7" type="primary">rodA</name>
    <name evidence="7" type="ORF">M1R53_04550</name>
</gene>
<keyword evidence="4 6" id="KW-1133">Transmembrane helix</keyword>
<dbReference type="InterPro" id="IPR001182">
    <property type="entry name" value="FtsW/RodA"/>
</dbReference>
<sequence>MIKKPKLRIDIILVMSILALLAFGTIMVYSTTLSFAKPVQNGLMKTHFLSLALGLVVMFTLMIIDYNIWGKLYLFIYAGCILLLVATLIFGKTVHDAKSWIQIGSRFSFQPSEFVKVGLIISLAKYIDKNIENLNNPFVLLKILAFAFLPVFLILLQPDFGTAIVYVFFIFIMIFSQGISLKYVMYAIGLGILSIPALWFSMNQYQKNRIYDFLDPTRDAMGSGRQVIQGKIALGSGKFFGRGLFKGTQNLYKYVPEKHTDSIFAIVGEETGFLGGAIMIFLYYIMLHRMINIAKNSDNVFGSAMVSGFLGMFLFHIVQNIGMILGILPVTGIPLPFISYAGTFQLTGLACIGLVLSVNYNRGAKRFTDDSFELLK</sequence>
<protein>
    <submittedName>
        <fullName evidence="7">Rod shape-determining protein RodA</fullName>
    </submittedName>
</protein>
<evidence type="ECO:0000256" key="5">
    <source>
        <dbReference type="ARBA" id="ARBA00023136"/>
    </source>
</evidence>
<evidence type="ECO:0000256" key="3">
    <source>
        <dbReference type="ARBA" id="ARBA00022960"/>
    </source>
</evidence>
<evidence type="ECO:0000256" key="1">
    <source>
        <dbReference type="ARBA" id="ARBA00004141"/>
    </source>
</evidence>
<feature type="transmembrane region" description="Helical" evidence="6">
    <location>
        <begin position="12"/>
        <end position="36"/>
    </location>
</feature>
<reference evidence="7" key="1">
    <citation type="submission" date="2022-04" db="EMBL/GenBank/DDBJ databases">
        <title>Complete genome sequences of Ezakiella coagulans and Fenollaria massiliensis.</title>
        <authorList>
            <person name="France M.T."/>
            <person name="Clifford J."/>
            <person name="Narina S."/>
            <person name="Rutt L."/>
            <person name="Ravel J."/>
        </authorList>
    </citation>
    <scope>NUCLEOTIDE SEQUENCE</scope>
    <source>
        <strain evidence="7">C0061C2</strain>
    </source>
</reference>
<evidence type="ECO:0000256" key="6">
    <source>
        <dbReference type="SAM" id="Phobius"/>
    </source>
</evidence>
<dbReference type="NCBIfam" id="TIGR02210">
    <property type="entry name" value="rodA_shape"/>
    <property type="match status" value="1"/>
</dbReference>
<dbReference type="PANTHER" id="PTHR30474:SF1">
    <property type="entry name" value="PEPTIDOGLYCAN GLYCOSYLTRANSFERASE MRDB"/>
    <property type="match status" value="1"/>
</dbReference>
<evidence type="ECO:0000313" key="8">
    <source>
        <dbReference type="Proteomes" id="UP000831151"/>
    </source>
</evidence>
<feature type="transmembrane region" description="Helical" evidence="6">
    <location>
        <begin position="48"/>
        <end position="66"/>
    </location>
</feature>
<feature type="transmembrane region" description="Helical" evidence="6">
    <location>
        <begin position="72"/>
        <end position="91"/>
    </location>
</feature>
<dbReference type="GO" id="GO:0051301">
    <property type="term" value="P:cell division"/>
    <property type="evidence" value="ECO:0007669"/>
    <property type="project" value="InterPro"/>
</dbReference>
<name>A0A9E7DIC4_9FIRM</name>
<dbReference type="PANTHER" id="PTHR30474">
    <property type="entry name" value="CELL CYCLE PROTEIN"/>
    <property type="match status" value="1"/>
</dbReference>
<keyword evidence="2 6" id="KW-0812">Transmembrane</keyword>
<evidence type="ECO:0000313" key="7">
    <source>
        <dbReference type="EMBL" id="UQK58513.1"/>
    </source>
</evidence>
<accession>A0A9E7DIC4</accession>
<dbReference type="AlphaFoldDB" id="A0A9E7DIC4"/>
<dbReference type="GO" id="GO:0008360">
    <property type="term" value="P:regulation of cell shape"/>
    <property type="evidence" value="ECO:0007669"/>
    <property type="project" value="UniProtKB-KW"/>
</dbReference>
<feature type="transmembrane region" description="Helical" evidence="6">
    <location>
        <begin position="160"/>
        <end position="176"/>
    </location>
</feature>
<dbReference type="EMBL" id="CP096649">
    <property type="protein sequence ID" value="UQK58513.1"/>
    <property type="molecule type" value="Genomic_DNA"/>
</dbReference>
<keyword evidence="5 6" id="KW-0472">Membrane</keyword>
<feature type="transmembrane region" description="Helical" evidence="6">
    <location>
        <begin position="299"/>
        <end position="317"/>
    </location>
</feature>
<proteinExistence type="predicted"/>
<evidence type="ECO:0000256" key="2">
    <source>
        <dbReference type="ARBA" id="ARBA00022692"/>
    </source>
</evidence>
<organism evidence="7 8">
    <name type="scientific">Fenollaria massiliensis</name>
    <dbReference type="NCBI Taxonomy" id="938288"/>
    <lineage>
        <taxon>Bacteria</taxon>
        <taxon>Bacillati</taxon>
        <taxon>Bacillota</taxon>
        <taxon>Clostridia</taxon>
        <taxon>Eubacteriales</taxon>
        <taxon>Fenollaria</taxon>
    </lineage>
</organism>
<dbReference type="Pfam" id="PF01098">
    <property type="entry name" value="FTSW_RODA_SPOVE"/>
    <property type="match status" value="1"/>
</dbReference>